<gene>
    <name evidence="2" type="ORF">EW146_g2482</name>
</gene>
<proteinExistence type="predicted"/>
<reference evidence="2 3" key="1">
    <citation type="submission" date="2019-02" db="EMBL/GenBank/DDBJ databases">
        <title>Genome sequencing of the rare red list fungi Bondarzewia mesenterica.</title>
        <authorList>
            <person name="Buettner E."/>
            <person name="Kellner H."/>
        </authorList>
    </citation>
    <scope>NUCLEOTIDE SEQUENCE [LARGE SCALE GENOMIC DNA]</scope>
    <source>
        <strain evidence="2 3">DSM 108281</strain>
    </source>
</reference>
<evidence type="ECO:0000256" key="1">
    <source>
        <dbReference type="SAM" id="MobiDB-lite"/>
    </source>
</evidence>
<evidence type="ECO:0000313" key="3">
    <source>
        <dbReference type="Proteomes" id="UP000310158"/>
    </source>
</evidence>
<dbReference type="Proteomes" id="UP000310158">
    <property type="component" value="Unassembled WGS sequence"/>
</dbReference>
<evidence type="ECO:0000313" key="2">
    <source>
        <dbReference type="EMBL" id="THH18521.1"/>
    </source>
</evidence>
<accession>A0A4S4M2U3</accession>
<name>A0A4S4M2U3_9AGAM</name>
<dbReference type="AlphaFoldDB" id="A0A4S4M2U3"/>
<comment type="caution">
    <text evidence="2">The sequence shown here is derived from an EMBL/GenBank/DDBJ whole genome shotgun (WGS) entry which is preliminary data.</text>
</comment>
<protein>
    <submittedName>
        <fullName evidence="2">Uncharacterized protein</fullName>
    </submittedName>
</protein>
<feature type="region of interest" description="Disordered" evidence="1">
    <location>
        <begin position="1"/>
        <end position="86"/>
    </location>
</feature>
<dbReference type="EMBL" id="SGPL01000073">
    <property type="protein sequence ID" value="THH18521.1"/>
    <property type="molecule type" value="Genomic_DNA"/>
</dbReference>
<feature type="compositionally biased region" description="Basic and acidic residues" evidence="1">
    <location>
        <begin position="16"/>
        <end position="30"/>
    </location>
</feature>
<keyword evidence="3" id="KW-1185">Reference proteome</keyword>
<sequence length="116" mass="12546">MAASVAYHSSGDGDDDGRADCVDDGGERRYRGMPLEEAGMLEDPDQPENILTRRFSSRTGDSDDYDGTRERNGDNTVNNPAGRETDSAVGHAIADECLQNAQVLPLMLISVRFPLG</sequence>
<organism evidence="2 3">
    <name type="scientific">Bondarzewia mesenterica</name>
    <dbReference type="NCBI Taxonomy" id="1095465"/>
    <lineage>
        <taxon>Eukaryota</taxon>
        <taxon>Fungi</taxon>
        <taxon>Dikarya</taxon>
        <taxon>Basidiomycota</taxon>
        <taxon>Agaricomycotina</taxon>
        <taxon>Agaricomycetes</taxon>
        <taxon>Russulales</taxon>
        <taxon>Bondarzewiaceae</taxon>
        <taxon>Bondarzewia</taxon>
    </lineage>
</organism>